<feature type="domain" description="PBP" evidence="3">
    <location>
        <begin position="41"/>
        <end position="268"/>
    </location>
</feature>
<dbReference type="PANTHER" id="PTHR37945">
    <property type="entry name" value="EXTRACELLULAR TUNGSTATE BINDING PROTEIN"/>
    <property type="match status" value="1"/>
</dbReference>
<organism evidence="4 5">
    <name type="scientific">Mesobacillus persicus</name>
    <dbReference type="NCBI Taxonomy" id="930146"/>
    <lineage>
        <taxon>Bacteria</taxon>
        <taxon>Bacillati</taxon>
        <taxon>Bacillota</taxon>
        <taxon>Bacilli</taxon>
        <taxon>Bacillales</taxon>
        <taxon>Bacillaceae</taxon>
        <taxon>Mesobacillus</taxon>
    </lineage>
</organism>
<dbReference type="InterPro" id="IPR024370">
    <property type="entry name" value="PBP_domain"/>
</dbReference>
<accession>A0A1H8A027</accession>
<name>A0A1H8A027_9BACI</name>
<gene>
    <name evidence="4" type="ORF">SAMN05192533_104140</name>
</gene>
<evidence type="ECO:0000313" key="5">
    <source>
        <dbReference type="Proteomes" id="UP000198553"/>
    </source>
</evidence>
<protein>
    <submittedName>
        <fullName evidence="4">Tungstate transport system substrate-binding protein</fullName>
    </submittedName>
</protein>
<evidence type="ECO:0000256" key="2">
    <source>
        <dbReference type="SAM" id="SignalP"/>
    </source>
</evidence>
<dbReference type="InterPro" id="IPR052738">
    <property type="entry name" value="ABC-Tungstate_binding"/>
</dbReference>
<feature type="signal peptide" evidence="2">
    <location>
        <begin position="1"/>
        <end position="23"/>
    </location>
</feature>
<feature type="chain" id="PRO_5038600644" evidence="2">
    <location>
        <begin position="24"/>
        <end position="290"/>
    </location>
</feature>
<evidence type="ECO:0000313" key="4">
    <source>
        <dbReference type="EMBL" id="SEM63119.1"/>
    </source>
</evidence>
<feature type="compositionally biased region" description="Acidic residues" evidence="1">
    <location>
        <begin position="27"/>
        <end position="43"/>
    </location>
</feature>
<keyword evidence="5" id="KW-1185">Reference proteome</keyword>
<dbReference type="RefSeq" id="WP_090743537.1">
    <property type="nucleotide sequence ID" value="NZ_FOBW01000004.1"/>
</dbReference>
<dbReference type="Proteomes" id="UP000198553">
    <property type="component" value="Unassembled WGS sequence"/>
</dbReference>
<dbReference type="OrthoDB" id="186379at2"/>
<dbReference type="EMBL" id="FOBW01000004">
    <property type="protein sequence ID" value="SEM63119.1"/>
    <property type="molecule type" value="Genomic_DNA"/>
</dbReference>
<dbReference type="Pfam" id="PF12849">
    <property type="entry name" value="PBP_like_2"/>
    <property type="match status" value="1"/>
</dbReference>
<reference evidence="5" key="1">
    <citation type="submission" date="2016-10" db="EMBL/GenBank/DDBJ databases">
        <authorList>
            <person name="Varghese N."/>
            <person name="Submissions S."/>
        </authorList>
    </citation>
    <scope>NUCLEOTIDE SEQUENCE [LARGE SCALE GENOMIC DNA]</scope>
    <source>
        <strain evidence="5">B48,IBRC-M 10115,DSM 25386,CECT 8001</strain>
    </source>
</reference>
<evidence type="ECO:0000256" key="1">
    <source>
        <dbReference type="SAM" id="MobiDB-lite"/>
    </source>
</evidence>
<proteinExistence type="predicted"/>
<keyword evidence="2" id="KW-0732">Signal</keyword>
<dbReference type="SUPFAM" id="SSF53850">
    <property type="entry name" value="Periplasmic binding protein-like II"/>
    <property type="match status" value="1"/>
</dbReference>
<dbReference type="PANTHER" id="PTHR37945:SF1">
    <property type="entry name" value="EXTRACELLULAR TUNGSTATE BINDING PROTEIN"/>
    <property type="match status" value="1"/>
</dbReference>
<sequence>MKNKLLSLSFVLFLALMTACSSSDTNNAEEPETTNEPETTEVETTDLILATTTSTQDSGLLDVLIPMFEEENPYNVKTIAVGTGQALEMGVNGEADTLLTHAPVAEKELVDNGDVLNYQQVMYNDFVVVGPSSDPAGIKGLSTNEAFTKIFEAESVFVSRGDDSGTHKKELSLWTAADLDPAGNSAYLETGQGMGNSLQVAAEKQGYILTDRATYLAQKDNLGEFEVLVEGDENLLNIYHVMEVNPDKNDKINAEGAKAFVEFMVSEEAFKTISEFGMEDYGQPLFFLFE</sequence>
<dbReference type="PROSITE" id="PS51257">
    <property type="entry name" value="PROKAR_LIPOPROTEIN"/>
    <property type="match status" value="1"/>
</dbReference>
<dbReference type="AlphaFoldDB" id="A0A1H8A027"/>
<feature type="region of interest" description="Disordered" evidence="1">
    <location>
        <begin position="23"/>
        <end position="43"/>
    </location>
</feature>
<evidence type="ECO:0000259" key="3">
    <source>
        <dbReference type="Pfam" id="PF12849"/>
    </source>
</evidence>
<dbReference type="STRING" id="930146.SAMN05192533_104140"/>
<dbReference type="Gene3D" id="3.40.190.10">
    <property type="entry name" value="Periplasmic binding protein-like II"/>
    <property type="match status" value="2"/>
</dbReference>